<dbReference type="Pfam" id="PF08811">
    <property type="entry name" value="DUF1800"/>
    <property type="match status" value="1"/>
</dbReference>
<evidence type="ECO:0000313" key="1">
    <source>
        <dbReference type="EMBL" id="KUF10203.1"/>
    </source>
</evidence>
<dbReference type="OrthoDB" id="9772295at2"/>
<proteinExistence type="predicted"/>
<name>A0A0W7WHT7_9RHOB</name>
<dbReference type="EMBL" id="LPXO01000008">
    <property type="protein sequence ID" value="KUF10203.1"/>
    <property type="molecule type" value="Genomic_DNA"/>
</dbReference>
<dbReference type="RefSeq" id="WP_058862874.1">
    <property type="nucleotide sequence ID" value="NZ_LPXO01000008.1"/>
</dbReference>
<organism evidence="1 2">
    <name type="scientific">Pseudoponticoccus marisrubri</name>
    <dbReference type="NCBI Taxonomy" id="1685382"/>
    <lineage>
        <taxon>Bacteria</taxon>
        <taxon>Pseudomonadati</taxon>
        <taxon>Pseudomonadota</taxon>
        <taxon>Alphaproteobacteria</taxon>
        <taxon>Rhodobacterales</taxon>
        <taxon>Roseobacteraceae</taxon>
        <taxon>Pseudoponticoccus</taxon>
    </lineage>
</organism>
<dbReference type="STRING" id="1685382.AVJ23_14270"/>
<keyword evidence="2" id="KW-1185">Reference proteome</keyword>
<gene>
    <name evidence="1" type="ORF">AVJ23_14270</name>
</gene>
<reference evidence="1 2" key="1">
    <citation type="submission" date="2015-12" db="EMBL/GenBank/DDBJ databases">
        <authorList>
            <person name="Shamseldin A."/>
            <person name="Moawad H."/>
            <person name="Abd El-Rahim W.M."/>
            <person name="Sadowsky M.J."/>
        </authorList>
    </citation>
    <scope>NUCLEOTIDE SEQUENCE [LARGE SCALE GENOMIC DNA]</scope>
    <source>
        <strain evidence="1 2">SJ5A-1</strain>
    </source>
</reference>
<sequence>MRFDPILAETRFGCGLSPLVAPPADGAALLAGLEAPDVMAARFPIERFATFLSRMRTRRDWQKILRDNRGSAMGEAARKEIRLLNKAARQDNLQWLAAHVLRRVYSPTPFRERLEGFWADHFTATGKAGLIRRATSPYIEEAIRPNLSGRFEDLLIAAVTHPLMVHYLDQQRSAGPGSARAQRRPGVFGLNENLAREILELHTLGVDGPYTQADVRQLAELMSGLTLHFNVGRQFRKDMAEPGAETVLGVSYGGGTPHLRDIEAVLRDLARHPATARHVARKLATHFVSDRPEPSLVAALEQAYRDSGGELRAVYAALLAHPAAWDRARPNVKQPFHFIASACRALVVPPEALLGQSERALRLRLADPLRLMGHVWQKPDGPDGLAEADSAWITPQGMAARLQWAVAMPRILLPDLPDPRDFVTTALGPDVPEAVRFAARAAESRADGIGMVLISPAFQRM</sequence>
<protein>
    <recommendedName>
        <fullName evidence="3">DUF1800 domain-containing protein</fullName>
    </recommendedName>
</protein>
<comment type="caution">
    <text evidence="1">The sequence shown here is derived from an EMBL/GenBank/DDBJ whole genome shotgun (WGS) entry which is preliminary data.</text>
</comment>
<evidence type="ECO:0000313" key="2">
    <source>
        <dbReference type="Proteomes" id="UP000054396"/>
    </source>
</evidence>
<evidence type="ECO:0008006" key="3">
    <source>
        <dbReference type="Google" id="ProtNLM"/>
    </source>
</evidence>
<dbReference type="Proteomes" id="UP000054396">
    <property type="component" value="Unassembled WGS sequence"/>
</dbReference>
<dbReference type="AlphaFoldDB" id="A0A0W7WHT7"/>
<accession>A0A0W7WHT7</accession>
<dbReference type="InterPro" id="IPR014917">
    <property type="entry name" value="DUF1800"/>
</dbReference>